<name>A0ABN8NCZ4_9CNID</name>
<protein>
    <recommendedName>
        <fullName evidence="4">UBX domain-containing protein</fullName>
    </recommendedName>
</protein>
<feature type="compositionally biased region" description="Basic and acidic residues" evidence="1">
    <location>
        <begin position="317"/>
        <end position="330"/>
    </location>
</feature>
<organism evidence="2 3">
    <name type="scientific">Porites lobata</name>
    <dbReference type="NCBI Taxonomy" id="104759"/>
    <lineage>
        <taxon>Eukaryota</taxon>
        <taxon>Metazoa</taxon>
        <taxon>Cnidaria</taxon>
        <taxon>Anthozoa</taxon>
        <taxon>Hexacorallia</taxon>
        <taxon>Scleractinia</taxon>
        <taxon>Fungiina</taxon>
        <taxon>Poritidae</taxon>
        <taxon>Porites</taxon>
    </lineage>
</organism>
<evidence type="ECO:0000313" key="3">
    <source>
        <dbReference type="Proteomes" id="UP001159405"/>
    </source>
</evidence>
<feature type="region of interest" description="Disordered" evidence="1">
    <location>
        <begin position="288"/>
        <end position="330"/>
    </location>
</feature>
<dbReference type="Proteomes" id="UP001159405">
    <property type="component" value="Unassembled WGS sequence"/>
</dbReference>
<evidence type="ECO:0008006" key="4">
    <source>
        <dbReference type="Google" id="ProtNLM"/>
    </source>
</evidence>
<proteinExistence type="predicted"/>
<sequence>VSSSFIPSVVTTCASPIIVPSVVTSVGTSLSTTTIVTSAMLPVISVATCRSISTSVIPSVSSTSVVSSALSPISSILPVTSVMSADPSREEDWETVGTVSRNTSQVGLLDDGLSLNNAITELERTGEQMICERTLRQQNIGGLPVFLNLSFEEICHQASQDGKIIVLVIMSHQGNDSHLARLLNGISEASDVYFWLGMAESINGRQVKQKFGDNNKDSEVFVVAPSTAPLNPVLVDRFSGQSLQDVRGMREAIERGKAALGSLRSYRDKEYQRRDLLLQQKKELDESLRRDKEKKNEKENIHEKEKVETCEQEDDETRTSEMEEDMSKERAIREARRNRVLNEDKAGWHVIVKFANGERISRYIRKESCYQAVYDWVGYQDGRPLFFTLHGGGGVKKLEDPVEGHCLLHVQEREEEEMLSFLDSEVSLRGSLPKGTEDLSSTLPDEIKDDDAMGGVGMELS</sequence>
<accession>A0ABN8NCZ4</accession>
<feature type="non-terminal residue" evidence="2">
    <location>
        <position position="1"/>
    </location>
</feature>
<comment type="caution">
    <text evidence="2">The sequence shown here is derived from an EMBL/GenBank/DDBJ whole genome shotgun (WGS) entry which is preliminary data.</text>
</comment>
<keyword evidence="3" id="KW-1185">Reference proteome</keyword>
<gene>
    <name evidence="2" type="ORF">PLOB_00009944</name>
</gene>
<feature type="region of interest" description="Disordered" evidence="1">
    <location>
        <begin position="432"/>
        <end position="461"/>
    </location>
</feature>
<feature type="compositionally biased region" description="Basic and acidic residues" evidence="1">
    <location>
        <begin position="288"/>
        <end position="309"/>
    </location>
</feature>
<evidence type="ECO:0000313" key="2">
    <source>
        <dbReference type="EMBL" id="CAH3046837.1"/>
    </source>
</evidence>
<dbReference type="EMBL" id="CALNXK010000015">
    <property type="protein sequence ID" value="CAH3046837.1"/>
    <property type="molecule type" value="Genomic_DNA"/>
</dbReference>
<reference evidence="2 3" key="1">
    <citation type="submission" date="2022-05" db="EMBL/GenBank/DDBJ databases">
        <authorList>
            <consortium name="Genoscope - CEA"/>
            <person name="William W."/>
        </authorList>
    </citation>
    <scope>NUCLEOTIDE SEQUENCE [LARGE SCALE GENOMIC DNA]</scope>
</reference>
<evidence type="ECO:0000256" key="1">
    <source>
        <dbReference type="SAM" id="MobiDB-lite"/>
    </source>
</evidence>